<keyword evidence="8" id="KW-0548">Nucleotidyltransferase</keyword>
<evidence type="ECO:0000256" key="3">
    <source>
        <dbReference type="ARBA" id="ARBA00012417"/>
    </source>
</evidence>
<dbReference type="EMBL" id="UINC01001102">
    <property type="protein sequence ID" value="SUZ70790.1"/>
    <property type="molecule type" value="Genomic_DNA"/>
</dbReference>
<evidence type="ECO:0000256" key="8">
    <source>
        <dbReference type="ARBA" id="ARBA00022695"/>
    </source>
</evidence>
<comment type="catalytic activity">
    <reaction evidence="13">
        <text>DNA(n) + a 2'-deoxyribonucleoside 5'-triphosphate = DNA(n+1) + diphosphate</text>
        <dbReference type="Rhea" id="RHEA:22508"/>
        <dbReference type="Rhea" id="RHEA-COMP:17339"/>
        <dbReference type="Rhea" id="RHEA-COMP:17340"/>
        <dbReference type="ChEBI" id="CHEBI:33019"/>
        <dbReference type="ChEBI" id="CHEBI:61560"/>
        <dbReference type="ChEBI" id="CHEBI:173112"/>
        <dbReference type="EC" id="2.7.7.7"/>
    </reaction>
</comment>
<evidence type="ECO:0000256" key="6">
    <source>
        <dbReference type="ARBA" id="ARBA00022490"/>
    </source>
</evidence>
<dbReference type="Gene3D" id="1.10.10.1600">
    <property type="entry name" value="Bacterial DNA polymerase III alpha subunit, thumb domain"/>
    <property type="match status" value="1"/>
</dbReference>
<proteinExistence type="inferred from homology"/>
<evidence type="ECO:0000256" key="1">
    <source>
        <dbReference type="ARBA" id="ARBA00004496"/>
    </source>
</evidence>
<dbReference type="InterPro" id="IPR029460">
    <property type="entry name" value="DNAPol_HHH"/>
</dbReference>
<dbReference type="InterPro" id="IPR016195">
    <property type="entry name" value="Pol/histidinol_Pase-like"/>
</dbReference>
<reference evidence="15" key="1">
    <citation type="submission" date="2018-05" db="EMBL/GenBank/DDBJ databases">
        <authorList>
            <person name="Lanie J.A."/>
            <person name="Ng W.-L."/>
            <person name="Kazmierczak K.M."/>
            <person name="Andrzejewski T.M."/>
            <person name="Davidsen T.M."/>
            <person name="Wayne K.J."/>
            <person name="Tettelin H."/>
            <person name="Glass J.I."/>
            <person name="Rusch D."/>
            <person name="Podicherti R."/>
            <person name="Tsui H.-C.T."/>
            <person name="Winkler M.E."/>
        </authorList>
    </citation>
    <scope>NUCLEOTIDE SEQUENCE</scope>
</reference>
<keyword evidence="9" id="KW-0235">DNA replication</keyword>
<keyword evidence="6" id="KW-0963">Cytoplasm</keyword>
<keyword evidence="10" id="KW-0227">DNA damage</keyword>
<dbReference type="GO" id="GO:0003887">
    <property type="term" value="F:DNA-directed DNA polymerase activity"/>
    <property type="evidence" value="ECO:0007669"/>
    <property type="project" value="UniProtKB-KW"/>
</dbReference>
<evidence type="ECO:0000256" key="5">
    <source>
        <dbReference type="ARBA" id="ARBA00019114"/>
    </source>
</evidence>
<dbReference type="GO" id="GO:0006260">
    <property type="term" value="P:DNA replication"/>
    <property type="evidence" value="ECO:0007669"/>
    <property type="project" value="UniProtKB-KW"/>
</dbReference>
<dbReference type="GO" id="GO:0005737">
    <property type="term" value="C:cytoplasm"/>
    <property type="evidence" value="ECO:0007669"/>
    <property type="project" value="UniProtKB-SubCell"/>
</dbReference>
<evidence type="ECO:0000256" key="11">
    <source>
        <dbReference type="ARBA" id="ARBA00022932"/>
    </source>
</evidence>
<dbReference type="Pfam" id="PF02811">
    <property type="entry name" value="PHP"/>
    <property type="match status" value="1"/>
</dbReference>
<dbReference type="Gene3D" id="1.10.150.870">
    <property type="match status" value="1"/>
</dbReference>
<dbReference type="EC" id="2.7.7.7" evidence="3"/>
<dbReference type="InterPro" id="IPR003141">
    <property type="entry name" value="Pol/His_phosphatase_N"/>
</dbReference>
<dbReference type="GO" id="GO:0006281">
    <property type="term" value="P:DNA repair"/>
    <property type="evidence" value="ECO:0007669"/>
    <property type="project" value="UniProtKB-KW"/>
</dbReference>
<protein>
    <recommendedName>
        <fullName evidence="5">DNA polymerase III subunit alpha</fullName>
        <ecNumber evidence="3">2.7.7.7</ecNumber>
    </recommendedName>
    <alternativeName>
        <fullName evidence="4">Error-prone DNA polymerase</fullName>
    </alternativeName>
</protein>
<evidence type="ECO:0000256" key="2">
    <source>
        <dbReference type="ARBA" id="ARBA00007391"/>
    </source>
</evidence>
<dbReference type="InterPro" id="IPR041931">
    <property type="entry name" value="DNA_pol3_alpha_thumb_dom"/>
</dbReference>
<dbReference type="PANTHER" id="PTHR32294">
    <property type="entry name" value="DNA POLYMERASE III SUBUNIT ALPHA"/>
    <property type="match status" value="1"/>
</dbReference>
<evidence type="ECO:0000259" key="14">
    <source>
        <dbReference type="SMART" id="SM00481"/>
    </source>
</evidence>
<evidence type="ECO:0000256" key="10">
    <source>
        <dbReference type="ARBA" id="ARBA00022763"/>
    </source>
</evidence>
<dbReference type="GO" id="GO:0008408">
    <property type="term" value="F:3'-5' exonuclease activity"/>
    <property type="evidence" value="ECO:0007669"/>
    <property type="project" value="InterPro"/>
</dbReference>
<dbReference type="SMART" id="SM00481">
    <property type="entry name" value="POLIIIAc"/>
    <property type="match status" value="1"/>
</dbReference>
<dbReference type="InterPro" id="IPR004365">
    <property type="entry name" value="NA-bd_OB_tRNA"/>
</dbReference>
<organism evidence="15">
    <name type="scientific">marine metagenome</name>
    <dbReference type="NCBI Taxonomy" id="408172"/>
    <lineage>
        <taxon>unclassified sequences</taxon>
        <taxon>metagenomes</taxon>
        <taxon>ecological metagenomes</taxon>
    </lineage>
</organism>
<dbReference type="CDD" id="cd04485">
    <property type="entry name" value="DnaE_OBF"/>
    <property type="match status" value="1"/>
</dbReference>
<evidence type="ECO:0000256" key="9">
    <source>
        <dbReference type="ARBA" id="ARBA00022705"/>
    </source>
</evidence>
<evidence type="ECO:0000256" key="13">
    <source>
        <dbReference type="ARBA" id="ARBA00049244"/>
    </source>
</evidence>
<evidence type="ECO:0000313" key="15">
    <source>
        <dbReference type="EMBL" id="SUZ70790.1"/>
    </source>
</evidence>
<dbReference type="NCBIfam" id="TIGR00594">
    <property type="entry name" value="polc"/>
    <property type="match status" value="1"/>
</dbReference>
<dbReference type="Pfam" id="PF14579">
    <property type="entry name" value="HHH_6"/>
    <property type="match status" value="1"/>
</dbReference>
<feature type="domain" description="Polymerase/histidinol phosphatase N-terminal" evidence="14">
    <location>
        <begin position="7"/>
        <end position="74"/>
    </location>
</feature>
<dbReference type="SUPFAM" id="SSF89550">
    <property type="entry name" value="PHP domain-like"/>
    <property type="match status" value="1"/>
</dbReference>
<dbReference type="GO" id="GO:0003676">
    <property type="term" value="F:nucleic acid binding"/>
    <property type="evidence" value="ECO:0007669"/>
    <property type="project" value="InterPro"/>
</dbReference>
<dbReference type="InterPro" id="IPR004013">
    <property type="entry name" value="PHP_dom"/>
</dbReference>
<dbReference type="Pfam" id="PF17657">
    <property type="entry name" value="DNA_pol3_finger"/>
    <property type="match status" value="1"/>
</dbReference>
<evidence type="ECO:0000256" key="12">
    <source>
        <dbReference type="ARBA" id="ARBA00023204"/>
    </source>
</evidence>
<accession>A0A381PV42</accession>
<gene>
    <name evidence="15" type="ORF">METZ01_LOCUS23644</name>
</gene>
<comment type="similarity">
    <text evidence="2">Belongs to the DNA polymerase type-C family. DnaE2 subfamily.</text>
</comment>
<dbReference type="InterPro" id="IPR004805">
    <property type="entry name" value="DnaE2/DnaE/PolC"/>
</dbReference>
<name>A0A381PV42_9ZZZZ</name>
<dbReference type="InterPro" id="IPR011708">
    <property type="entry name" value="DNA_pol3_alpha_NTPase_dom"/>
</dbReference>
<keyword evidence="11" id="KW-0239">DNA-directed DNA polymerase</keyword>
<dbReference type="Pfam" id="PF01336">
    <property type="entry name" value="tRNA_anti-codon"/>
    <property type="match status" value="1"/>
</dbReference>
<keyword evidence="7" id="KW-0808">Transferase</keyword>
<dbReference type="PANTHER" id="PTHR32294:SF4">
    <property type="entry name" value="ERROR-PRONE DNA POLYMERASE"/>
    <property type="match status" value="1"/>
</dbReference>
<dbReference type="Gene3D" id="3.20.20.140">
    <property type="entry name" value="Metal-dependent hydrolases"/>
    <property type="match status" value="1"/>
</dbReference>
<dbReference type="AlphaFoldDB" id="A0A381PV42"/>
<evidence type="ECO:0000256" key="4">
    <source>
        <dbReference type="ARBA" id="ARBA00017273"/>
    </source>
</evidence>
<sequence length="1140" mass="127163">MPIPPYIELHCHSGFSFLDGASHPEELVIQALELGYPAMALTDHNGLYGSMEFAQAARAEGLQPITGAEVTVALDIAGIPEGLDGLSSGSLDDPDGDPLARGCHMTLLAETPTGYANLCRLLSEAHHQSERGRPTLLLSSLFARTEGLVSLTGCRRGPLSRALEDSVATAEFLARRLHAAFGPRGLFVELHDNEQKGDGYRKRSLGRLADRLGIPVVATGNVHYHRPERHRLQDVMVAIRNRTTLNGSHEQRRANARFYLAGPEEMAHRFRSRPDAVAHTLEISERCAAFDLTKDLGYTFPDFDGSDRGGAIETLTAVCLAELDERYRGSKLENEARDRLHQELELVNCHGLSGFFLVYRDIMELARDVAAEIRGGSPRAHAGLPPGRGRGSSVSSIICYLIGLSHVDPVKTNLFLGRFLNEAMRSVPDIDLDFPRDIREELILRVYKRYGSEHAGLVCTFPTYRQKSTLREIGKALDLPMGDLEKLSKLADRHSGGGLLAELERLPEFREKAGSPLWRALCELADDIKGLPRHISQHPGGMIISSRPLVEIVPLEPAAWEGRVLCQWDKDSCDDAGFIKIDFLALGMLSLVEEAVDLISERHGRAPDLSRINFADEALYEHICTGDTIGTFQVESRAQIQMLRRVQPRNLEDLAVQVAIVRPGPIVGGAVNPYVRRRELLREDPNFRVPYDHPLLEEALGETLGVIIFQDQVLQVCQALAGFSDGQAESLRRAMSRKRSKEAMDVHWEAFRDGARERGVDETTAQKVFQQVTAFSEFGFPKSHAAAFGLLAYQSVWLRYYHGTEFYVALFNNQPMGFYSLDALGRDARRRGIGTRLPNINQSRVKCTPEESDIRIGLGFIRGWGAEIAERVVEERERHGHFVSLSDFLRRTPASLKRPAVENLIWVGGFENFGMTRRELLWQAGLWLGPEEDSERSGGRDDHPQTELGLEDPYARIRFPDLDDSERIVAEYRMLRFSTDLHPLSLLRDELPPETVTGDRFSDFPNHSTVTVAGIVVARQRPHTAKGYVFVLMEDESGPINVIIKSKIYEKCRTTVRMEPFLVVRGRLQKDGLTTNVIAHTVKAIRVREAEQPGGEPAEVLHPALPGTLESWAGQERSPHAPFRYLTALRQSPPGIKNFG</sequence>
<keyword evidence="12" id="KW-0234">DNA repair</keyword>
<dbReference type="Pfam" id="PF07733">
    <property type="entry name" value="DNA_pol3_alpha"/>
    <property type="match status" value="1"/>
</dbReference>
<dbReference type="NCBIfam" id="NF004225">
    <property type="entry name" value="PRK05672.1"/>
    <property type="match status" value="1"/>
</dbReference>
<comment type="subcellular location">
    <subcellularLocation>
        <location evidence="1">Cytoplasm</location>
    </subcellularLocation>
</comment>
<evidence type="ECO:0000256" key="7">
    <source>
        <dbReference type="ARBA" id="ARBA00022679"/>
    </source>
</evidence>
<dbReference type="InterPro" id="IPR040982">
    <property type="entry name" value="DNA_pol3_finger"/>
</dbReference>